<keyword evidence="6 9" id="KW-1133">Transmembrane helix</keyword>
<evidence type="ECO:0000256" key="5">
    <source>
        <dbReference type="ARBA" id="ARBA00022692"/>
    </source>
</evidence>
<evidence type="ECO:0000256" key="9">
    <source>
        <dbReference type="SAM" id="Phobius"/>
    </source>
</evidence>
<dbReference type="Proteomes" id="UP000053201">
    <property type="component" value="Unassembled WGS sequence"/>
</dbReference>
<feature type="region of interest" description="Disordered" evidence="8">
    <location>
        <begin position="1"/>
        <end position="22"/>
    </location>
</feature>
<feature type="transmembrane region" description="Helical" evidence="9">
    <location>
        <begin position="431"/>
        <end position="453"/>
    </location>
</feature>
<keyword evidence="11" id="KW-1185">Reference proteome</keyword>
<evidence type="ECO:0000256" key="2">
    <source>
        <dbReference type="ARBA" id="ARBA00010199"/>
    </source>
</evidence>
<dbReference type="CDD" id="cd13132">
    <property type="entry name" value="MATE_eukaryotic"/>
    <property type="match status" value="1"/>
</dbReference>
<dbReference type="GO" id="GO:1990961">
    <property type="term" value="P:xenobiotic detoxification by transmembrane export across the plasma membrane"/>
    <property type="evidence" value="ECO:0007669"/>
    <property type="project" value="InterPro"/>
</dbReference>
<dbReference type="GeneID" id="27691344"/>
<proteinExistence type="inferred from homology"/>
<dbReference type="InterPro" id="IPR048279">
    <property type="entry name" value="MdtK-like"/>
</dbReference>
<keyword evidence="4" id="KW-1003">Cell membrane</keyword>
<dbReference type="Pfam" id="PF01554">
    <property type="entry name" value="MatE"/>
    <property type="match status" value="2"/>
</dbReference>
<dbReference type="STRING" id="645134.A0A0L0H7B6"/>
<comment type="subcellular location">
    <subcellularLocation>
        <location evidence="1">Cell membrane</location>
        <topology evidence="1">Multi-pass membrane protein</topology>
    </subcellularLocation>
</comment>
<feature type="transmembrane region" description="Helical" evidence="9">
    <location>
        <begin position="399"/>
        <end position="419"/>
    </location>
</feature>
<evidence type="ECO:0000256" key="7">
    <source>
        <dbReference type="ARBA" id="ARBA00023136"/>
    </source>
</evidence>
<evidence type="ECO:0000256" key="4">
    <source>
        <dbReference type="ARBA" id="ARBA00022475"/>
    </source>
</evidence>
<dbReference type="PIRSF" id="PIRSF006603">
    <property type="entry name" value="DinF"/>
    <property type="match status" value="1"/>
</dbReference>
<dbReference type="InterPro" id="IPR045069">
    <property type="entry name" value="MATE_euk"/>
</dbReference>
<protein>
    <submittedName>
        <fullName evidence="10">MATE efflux family protein</fullName>
    </submittedName>
</protein>
<evidence type="ECO:0000256" key="1">
    <source>
        <dbReference type="ARBA" id="ARBA00004651"/>
    </source>
</evidence>
<feature type="transmembrane region" description="Helical" evidence="9">
    <location>
        <begin position="203"/>
        <end position="225"/>
    </location>
</feature>
<keyword evidence="3" id="KW-0813">Transport</keyword>
<feature type="transmembrane region" description="Helical" evidence="9">
    <location>
        <begin position="358"/>
        <end position="379"/>
    </location>
</feature>
<dbReference type="VEuPathDB" id="FungiDB:SPPG_08167"/>
<sequence>MAPPEAHHQADPELNETLHDDSAPILTERTPLIHNLKDHDGDHAELSVTVLKTEAKTLVSLAWPVSLAYVLQVSLNLAQIFSVGHIGTKELAASALATMLCNVTGYSIGMGMASALDTLCSQAHTGSKDPHALGKHMQRGIVVMAAMSLPIGILWWFAADFLRLMGQQEDIAQLSGTFARYALIGLFPMLVNECMKRYLQAQGIMKATLAVIMIASPLNAFLQYLLVWSPIGFGVIGAPIATSITYWCLPVLTGLYIKFVAGGESWGGWEWKEALDLSQIWEFLKLGLPCVAMTCSEWWAFEIIALAAGWIGDKELAAQTIVLNTCSLTYVIPLGISIAASTRIGNALGAYCPRTARAAAVACILLALCVATVNSSVLISVRHAWGWLWSADEEVVRLVATVLPLAAIFQLSDAVGAGVGGILRGCGRPDLGAYINLAGYYVVGLPIGLIATFKYNMDIAGLWMGLTIGLFLVSLTTLIIVYRLNWTGEADRARTRIMKVDQGYGALLPGDVLVDEATTRDDDGYLSA</sequence>
<dbReference type="NCBIfam" id="TIGR00797">
    <property type="entry name" value="matE"/>
    <property type="match status" value="1"/>
</dbReference>
<evidence type="ECO:0000256" key="6">
    <source>
        <dbReference type="ARBA" id="ARBA00022989"/>
    </source>
</evidence>
<comment type="similarity">
    <text evidence="2">Belongs to the multi antimicrobial extrusion (MATE) (TC 2.A.66.1) family.</text>
</comment>
<organism evidence="10 11">
    <name type="scientific">Spizellomyces punctatus (strain DAOM BR117)</name>
    <dbReference type="NCBI Taxonomy" id="645134"/>
    <lineage>
        <taxon>Eukaryota</taxon>
        <taxon>Fungi</taxon>
        <taxon>Fungi incertae sedis</taxon>
        <taxon>Chytridiomycota</taxon>
        <taxon>Chytridiomycota incertae sedis</taxon>
        <taxon>Chytridiomycetes</taxon>
        <taxon>Spizellomycetales</taxon>
        <taxon>Spizellomycetaceae</taxon>
        <taxon>Spizellomyces</taxon>
    </lineage>
</organism>
<reference evidence="10 11" key="1">
    <citation type="submission" date="2009-08" db="EMBL/GenBank/DDBJ databases">
        <title>The Genome Sequence of Spizellomyces punctatus strain DAOM BR117.</title>
        <authorList>
            <consortium name="The Broad Institute Genome Sequencing Platform"/>
            <person name="Russ C."/>
            <person name="Cuomo C."/>
            <person name="Shea T."/>
            <person name="Young S.K."/>
            <person name="Zeng Q."/>
            <person name="Koehrsen M."/>
            <person name="Haas B."/>
            <person name="Borodovsky M."/>
            <person name="Guigo R."/>
            <person name="Alvarado L."/>
            <person name="Berlin A."/>
            <person name="Bochicchio J."/>
            <person name="Borenstein D."/>
            <person name="Chapman S."/>
            <person name="Chen Z."/>
            <person name="Engels R."/>
            <person name="Freedman E."/>
            <person name="Gellesch M."/>
            <person name="Goldberg J."/>
            <person name="Griggs A."/>
            <person name="Gujja S."/>
            <person name="Heiman D."/>
            <person name="Hepburn T."/>
            <person name="Howarth C."/>
            <person name="Jen D."/>
            <person name="Larson L."/>
            <person name="Lewis B."/>
            <person name="Mehta T."/>
            <person name="Park D."/>
            <person name="Pearson M."/>
            <person name="Roberts A."/>
            <person name="Saif S."/>
            <person name="Shenoy N."/>
            <person name="Sisk P."/>
            <person name="Stolte C."/>
            <person name="Sykes S."/>
            <person name="Thomson T."/>
            <person name="Walk T."/>
            <person name="White J."/>
            <person name="Yandava C."/>
            <person name="Burger G."/>
            <person name="Gray M.W."/>
            <person name="Holland P.W.H."/>
            <person name="King N."/>
            <person name="Lang F.B.F."/>
            <person name="Roger A.J."/>
            <person name="Ruiz-Trillo I."/>
            <person name="Lander E."/>
            <person name="Nusbaum C."/>
        </authorList>
    </citation>
    <scope>NUCLEOTIDE SEQUENCE [LARGE SCALE GENOMIC DNA]</scope>
    <source>
        <strain evidence="10 11">DAOM BR117</strain>
    </source>
</reference>
<dbReference type="GO" id="GO:0005886">
    <property type="term" value="C:plasma membrane"/>
    <property type="evidence" value="ECO:0007669"/>
    <property type="project" value="UniProtKB-SubCell"/>
</dbReference>
<keyword evidence="7 9" id="KW-0472">Membrane</keyword>
<feature type="transmembrane region" description="Helical" evidence="9">
    <location>
        <begin position="171"/>
        <end position="191"/>
    </location>
</feature>
<evidence type="ECO:0000256" key="3">
    <source>
        <dbReference type="ARBA" id="ARBA00022448"/>
    </source>
</evidence>
<dbReference type="OrthoDB" id="2126698at2759"/>
<feature type="transmembrane region" description="Helical" evidence="9">
    <location>
        <begin position="459"/>
        <end position="482"/>
    </location>
</feature>
<keyword evidence="5 9" id="KW-0812">Transmembrane</keyword>
<name>A0A0L0H7B6_SPIPD</name>
<evidence type="ECO:0000313" key="10">
    <source>
        <dbReference type="EMBL" id="KNC96583.1"/>
    </source>
</evidence>
<feature type="transmembrane region" description="Helical" evidence="9">
    <location>
        <begin position="231"/>
        <end position="249"/>
    </location>
</feature>
<dbReference type="AlphaFoldDB" id="A0A0L0H7B6"/>
<dbReference type="GO" id="GO:0042910">
    <property type="term" value="F:xenobiotic transmembrane transporter activity"/>
    <property type="evidence" value="ECO:0007669"/>
    <property type="project" value="InterPro"/>
</dbReference>
<dbReference type="RefSeq" id="XP_016604623.1">
    <property type="nucleotide sequence ID" value="XM_016756325.1"/>
</dbReference>
<dbReference type="EMBL" id="KQ257468">
    <property type="protein sequence ID" value="KNC96583.1"/>
    <property type="molecule type" value="Genomic_DNA"/>
</dbReference>
<dbReference type="eggNOG" id="KOG1347">
    <property type="taxonomic scope" value="Eukaryota"/>
</dbReference>
<evidence type="ECO:0000313" key="11">
    <source>
        <dbReference type="Proteomes" id="UP000053201"/>
    </source>
</evidence>
<feature type="transmembrane region" description="Helical" evidence="9">
    <location>
        <begin position="141"/>
        <end position="159"/>
    </location>
</feature>
<dbReference type="OMA" id="WFFVWKL"/>
<gene>
    <name evidence="10" type="ORF">SPPG_08167</name>
</gene>
<accession>A0A0L0H7B6</accession>
<dbReference type="GO" id="GO:0015297">
    <property type="term" value="F:antiporter activity"/>
    <property type="evidence" value="ECO:0007669"/>
    <property type="project" value="InterPro"/>
</dbReference>
<evidence type="ECO:0000256" key="8">
    <source>
        <dbReference type="SAM" id="MobiDB-lite"/>
    </source>
</evidence>
<dbReference type="InParanoid" id="A0A0L0H7B6"/>
<dbReference type="PANTHER" id="PTHR11206">
    <property type="entry name" value="MULTIDRUG RESISTANCE PROTEIN"/>
    <property type="match status" value="1"/>
</dbReference>
<dbReference type="InterPro" id="IPR002528">
    <property type="entry name" value="MATE_fam"/>
</dbReference>